<proteinExistence type="predicted"/>
<comment type="caution">
    <text evidence="2">The sequence shown here is derived from an EMBL/GenBank/DDBJ whole genome shotgun (WGS) entry which is preliminary data.</text>
</comment>
<sequence length="85" mass="9779">MAMVMEFCPKCGTVLVPAKSGRCKRLVCPRCGYKGKVKKPSSYKISEKGKEAREVAIIEEKKTKKKLIVNEYEIEPPEYDEEMYE</sequence>
<feature type="domain" description="DNA-directed RNA polymerase II subunit RPB9-like zinc ribbon" evidence="1">
    <location>
        <begin position="6"/>
        <end position="59"/>
    </location>
</feature>
<evidence type="ECO:0000313" key="2">
    <source>
        <dbReference type="EMBL" id="KUO40298.1"/>
    </source>
</evidence>
<evidence type="ECO:0000313" key="3">
    <source>
        <dbReference type="Proteomes" id="UP000074294"/>
    </source>
</evidence>
<dbReference type="Gene3D" id="3.90.820.10">
    <property type="entry name" value="Structural Genomics, Unknown Function 30-nov-00 1gh9 Mol_id"/>
    <property type="match status" value="1"/>
</dbReference>
<dbReference type="Proteomes" id="UP000074294">
    <property type="component" value="Unassembled WGS sequence"/>
</dbReference>
<gene>
    <name evidence="2" type="ORF">APZ16_06100</name>
</gene>
<dbReference type="InterPro" id="IPR001529">
    <property type="entry name" value="Zn_ribbon_RPB9"/>
</dbReference>
<dbReference type="SMART" id="SM00661">
    <property type="entry name" value="RPOL9"/>
    <property type="match status" value="1"/>
</dbReference>
<accession>A0A147JUV1</accession>
<name>A0A147JUV1_HADYE</name>
<dbReference type="STRING" id="1776334.APZ16_06100"/>
<dbReference type="GO" id="GO:0006351">
    <property type="term" value="P:DNA-templated transcription"/>
    <property type="evidence" value="ECO:0007669"/>
    <property type="project" value="InterPro"/>
</dbReference>
<reference evidence="2 3" key="1">
    <citation type="journal article" date="2016" name="Nat. Microbiol.">
        <title>Genomic inference of the metabolism of cosmopolitan subsurface Archaea, Hadesarchaea.</title>
        <authorList>
            <person name="Baker B.J."/>
            <person name="Saw J.H."/>
            <person name="Lind A.E."/>
            <person name="Lazar C.S."/>
            <person name="Hinrichs K.-U."/>
            <person name="Teske A.P."/>
            <person name="Ettema T.J."/>
        </authorList>
    </citation>
    <scope>NUCLEOTIDE SEQUENCE [LARGE SCALE GENOMIC DNA]</scope>
</reference>
<protein>
    <recommendedName>
        <fullName evidence="1">DNA-directed RNA polymerase II subunit RPB9-like zinc ribbon domain-containing protein</fullName>
    </recommendedName>
</protein>
<dbReference type="EMBL" id="LQMQ01000044">
    <property type="protein sequence ID" value="KUO40298.1"/>
    <property type="molecule type" value="Genomic_DNA"/>
</dbReference>
<dbReference type="AlphaFoldDB" id="A0A147JUV1"/>
<evidence type="ECO:0000259" key="1">
    <source>
        <dbReference type="SMART" id="SM00661"/>
    </source>
</evidence>
<organism evidence="2 3">
    <name type="scientific">Hadarchaeum yellowstonense</name>
    <dbReference type="NCBI Taxonomy" id="1776334"/>
    <lineage>
        <taxon>Archaea</taxon>
        <taxon>Methanobacteriati</taxon>
        <taxon>Candidatus Hadarchaeota</taxon>
        <taxon>Candidatus Hadarchaeia</taxon>
        <taxon>Candidatus Hadarchaeales</taxon>
        <taxon>Candidatus Hadarchaeaceae</taxon>
        <taxon>Candidatus Hadarchaeum</taxon>
    </lineage>
</organism>